<evidence type="ECO:0000256" key="2">
    <source>
        <dbReference type="ARBA" id="ARBA00022475"/>
    </source>
</evidence>
<feature type="transmembrane region" description="Helical" evidence="10">
    <location>
        <begin position="406"/>
        <end position="427"/>
    </location>
</feature>
<dbReference type="Proteomes" id="UP001198571">
    <property type="component" value="Unassembled WGS sequence"/>
</dbReference>
<feature type="transmembrane region" description="Helical" evidence="10">
    <location>
        <begin position="270"/>
        <end position="291"/>
    </location>
</feature>
<protein>
    <recommendedName>
        <fullName evidence="10">Probable lipid II flippase MurJ</fullName>
    </recommendedName>
</protein>
<comment type="subcellular location">
    <subcellularLocation>
        <location evidence="10">Cell inner membrane</location>
        <topology evidence="10">Multi-pass membrane protein</topology>
    </subcellularLocation>
    <subcellularLocation>
        <location evidence="1">Cell membrane</location>
        <topology evidence="1">Multi-pass membrane protein</topology>
    </subcellularLocation>
</comment>
<evidence type="ECO:0000256" key="11">
    <source>
        <dbReference type="PIRNR" id="PIRNR002869"/>
    </source>
</evidence>
<evidence type="ECO:0000256" key="1">
    <source>
        <dbReference type="ARBA" id="ARBA00004651"/>
    </source>
</evidence>
<dbReference type="InterPro" id="IPR051050">
    <property type="entry name" value="Lipid_II_flippase_MurJ/MviN"/>
</dbReference>
<feature type="transmembrane region" description="Helical" evidence="10">
    <location>
        <begin position="134"/>
        <end position="151"/>
    </location>
</feature>
<dbReference type="RefSeq" id="WP_226933916.1">
    <property type="nucleotide sequence ID" value="NZ_JACDXX010000002.1"/>
</dbReference>
<dbReference type="NCBIfam" id="TIGR01695">
    <property type="entry name" value="murJ_mviN"/>
    <property type="match status" value="1"/>
</dbReference>
<dbReference type="PIRSF" id="PIRSF002869">
    <property type="entry name" value="MviN"/>
    <property type="match status" value="1"/>
</dbReference>
<dbReference type="PANTHER" id="PTHR47019:SF1">
    <property type="entry name" value="LIPID II FLIPPASE MURJ"/>
    <property type="match status" value="1"/>
</dbReference>
<evidence type="ECO:0000256" key="5">
    <source>
        <dbReference type="ARBA" id="ARBA00022984"/>
    </source>
</evidence>
<keyword evidence="7 10" id="KW-0472">Membrane</keyword>
<feature type="transmembrane region" description="Helical" evidence="10">
    <location>
        <begin position="92"/>
        <end position="114"/>
    </location>
</feature>
<comment type="function">
    <text evidence="8 10 11">Involved in peptidoglycan biosynthesis. Transports lipid-linked peptidoglycan precursors from the inner to the outer leaflet of the cytoplasmic membrane.</text>
</comment>
<comment type="similarity">
    <text evidence="9 10 11">Belongs to the MurJ/MviN family.</text>
</comment>
<keyword evidence="10 11" id="KW-0813">Transport</keyword>
<sequence length="516" mass="55183">MKPIRLMAGFLTVGFWTLISRVAGLVRDMVMSAYLGDGAVAQAFVVAQSLPNMFRRLFAEGAFNMAFVPMYSKKLEGGEDANGFARDAFWSLAAFLALFSALAILLMPLLVWAMASGFGGDARFDLAVDMGRVAFPYILFISLTALLSGVLNSMGRFLATSAVSILLSLSMIAGMLLARQFGWDMGSALAWSVSVSGILQLGTTWWALKRLGFSLPFQLPKWTPELKRLAIIAAPAALAGGVVQVNLIVGRQVASYTDGAITWLYNADRLYQLPLGVVGIAIGVVLLPELSRRLRAKDDSGAQHSFSRGAEFALLLTLPAAVALVVIARPIIGVIFERGAYDAHAAQNTALALAVYGAGLPAFVLHKVLQPLYYARHDTRRPFNFALVSMAVNALVAVALMPLIGFLAAAIATTTAGWIMVLQLWLGSRNMGLTAQLDARFWHRLPRILLASAVMGAVLYAMLIGFGAASIEKGSRTPLLGLMVLAGMGSYFATAIATGAMSLSDLKASLRRGRRA</sequence>
<gene>
    <name evidence="10 12" type="primary">murJ</name>
    <name evidence="12" type="ORF">H0485_03205</name>
</gene>
<dbReference type="EMBL" id="JACDXX010000002">
    <property type="protein sequence ID" value="MCB5409021.1"/>
    <property type="molecule type" value="Genomic_DNA"/>
</dbReference>
<keyword evidence="13" id="KW-1185">Reference proteome</keyword>
<evidence type="ECO:0000256" key="3">
    <source>
        <dbReference type="ARBA" id="ARBA00022692"/>
    </source>
</evidence>
<organism evidence="12 13">
    <name type="scientific">Pseudogemmobacter faecipullorum</name>
    <dbReference type="NCBI Taxonomy" id="2755041"/>
    <lineage>
        <taxon>Bacteria</taxon>
        <taxon>Pseudomonadati</taxon>
        <taxon>Pseudomonadota</taxon>
        <taxon>Alphaproteobacteria</taxon>
        <taxon>Rhodobacterales</taxon>
        <taxon>Paracoccaceae</taxon>
        <taxon>Pseudogemmobacter</taxon>
    </lineage>
</organism>
<reference evidence="12 13" key="1">
    <citation type="submission" date="2020-07" db="EMBL/GenBank/DDBJ databases">
        <title>Pseudogemmobacter sp. nov., isolated from poultry manure in Taiwan.</title>
        <authorList>
            <person name="Lin S.-Y."/>
            <person name="Tang Y.-S."/>
            <person name="Young C.-C."/>
        </authorList>
    </citation>
    <scope>NUCLEOTIDE SEQUENCE [LARGE SCALE GENOMIC DNA]</scope>
    <source>
        <strain evidence="12 13">CC-YST710</strain>
    </source>
</reference>
<evidence type="ECO:0000256" key="9">
    <source>
        <dbReference type="ARBA" id="ARBA00061532"/>
    </source>
</evidence>
<feature type="transmembrane region" description="Helical" evidence="10">
    <location>
        <begin position="348"/>
        <end position="369"/>
    </location>
</feature>
<name>A0ABS8CI00_9RHOB</name>
<evidence type="ECO:0000256" key="4">
    <source>
        <dbReference type="ARBA" id="ARBA00022960"/>
    </source>
</evidence>
<feature type="transmembrane region" description="Helical" evidence="10">
    <location>
        <begin position="158"/>
        <end position="177"/>
    </location>
</feature>
<keyword evidence="2 10" id="KW-1003">Cell membrane</keyword>
<keyword evidence="3 10" id="KW-0812">Transmembrane</keyword>
<evidence type="ECO:0000256" key="7">
    <source>
        <dbReference type="ARBA" id="ARBA00023136"/>
    </source>
</evidence>
<feature type="transmembrane region" description="Helical" evidence="10">
    <location>
        <begin position="480"/>
        <end position="504"/>
    </location>
</feature>
<keyword evidence="4 10" id="KW-0133">Cell shape</keyword>
<evidence type="ECO:0000313" key="12">
    <source>
        <dbReference type="EMBL" id="MCB5409021.1"/>
    </source>
</evidence>
<comment type="pathway">
    <text evidence="10">Cell wall biogenesis; peptidoglycan biosynthesis.</text>
</comment>
<keyword evidence="10 11" id="KW-0961">Cell wall biogenesis/degradation</keyword>
<evidence type="ECO:0000256" key="8">
    <source>
        <dbReference type="ARBA" id="ARBA00060041"/>
    </source>
</evidence>
<feature type="transmembrane region" description="Helical" evidence="10">
    <location>
        <begin position="312"/>
        <end position="336"/>
    </location>
</feature>
<proteinExistence type="inferred from homology"/>
<comment type="caution">
    <text evidence="12">The sequence shown here is derived from an EMBL/GenBank/DDBJ whole genome shotgun (WGS) entry which is preliminary data.</text>
</comment>
<feature type="transmembrane region" description="Helical" evidence="10">
    <location>
        <begin position="381"/>
        <end position="400"/>
    </location>
</feature>
<feature type="transmembrane region" description="Helical" evidence="10">
    <location>
        <begin position="448"/>
        <end position="468"/>
    </location>
</feature>
<accession>A0ABS8CI00</accession>
<evidence type="ECO:0000256" key="10">
    <source>
        <dbReference type="HAMAP-Rule" id="MF_02078"/>
    </source>
</evidence>
<keyword evidence="5 10" id="KW-0573">Peptidoglycan synthesis</keyword>
<feature type="transmembrane region" description="Helical" evidence="10">
    <location>
        <begin position="189"/>
        <end position="208"/>
    </location>
</feature>
<keyword evidence="6 10" id="KW-1133">Transmembrane helix</keyword>
<dbReference type="InterPro" id="IPR004268">
    <property type="entry name" value="MurJ"/>
</dbReference>
<feature type="transmembrane region" description="Helical" evidence="10">
    <location>
        <begin position="229"/>
        <end position="250"/>
    </location>
</feature>
<dbReference type="PANTHER" id="PTHR47019">
    <property type="entry name" value="LIPID II FLIPPASE MURJ"/>
    <property type="match status" value="1"/>
</dbReference>
<keyword evidence="10" id="KW-0997">Cell inner membrane</keyword>
<dbReference type="HAMAP" id="MF_02078">
    <property type="entry name" value="MurJ_MviN"/>
    <property type="match status" value="1"/>
</dbReference>
<evidence type="ECO:0000313" key="13">
    <source>
        <dbReference type="Proteomes" id="UP001198571"/>
    </source>
</evidence>
<dbReference type="Pfam" id="PF03023">
    <property type="entry name" value="MurJ"/>
    <property type="match status" value="1"/>
</dbReference>
<evidence type="ECO:0000256" key="6">
    <source>
        <dbReference type="ARBA" id="ARBA00022989"/>
    </source>
</evidence>
<dbReference type="PRINTS" id="PR01806">
    <property type="entry name" value="VIRFACTRMVIN"/>
</dbReference>
<dbReference type="CDD" id="cd13123">
    <property type="entry name" value="MATE_MurJ_like"/>
    <property type="match status" value="1"/>
</dbReference>